<feature type="transmembrane region" description="Helical" evidence="1">
    <location>
        <begin position="95"/>
        <end position="122"/>
    </location>
</feature>
<comment type="caution">
    <text evidence="2">The sequence shown here is derived from an EMBL/GenBank/DDBJ whole genome shotgun (WGS) entry which is preliminary data.</text>
</comment>
<name>A0ABT6TDY1_9BACL</name>
<dbReference type="Proteomes" id="UP001161691">
    <property type="component" value="Unassembled WGS sequence"/>
</dbReference>
<feature type="transmembrane region" description="Helical" evidence="1">
    <location>
        <begin position="7"/>
        <end position="28"/>
    </location>
</feature>
<evidence type="ECO:0000313" key="2">
    <source>
        <dbReference type="EMBL" id="MDI4644545.1"/>
    </source>
</evidence>
<gene>
    <name evidence="2" type="ORF">KB449_06200</name>
</gene>
<feature type="transmembrane region" description="Helical" evidence="1">
    <location>
        <begin position="59"/>
        <end position="83"/>
    </location>
</feature>
<evidence type="ECO:0000313" key="3">
    <source>
        <dbReference type="Proteomes" id="UP001161691"/>
    </source>
</evidence>
<reference evidence="2" key="1">
    <citation type="submission" date="2023-04" db="EMBL/GenBank/DDBJ databases">
        <title>Comparative genomic analysis of Cohnella hashimotonis sp. nov., isolated from the International Space Station.</title>
        <authorList>
            <person name="Venkateswaran K."/>
            <person name="Simpson A."/>
        </authorList>
    </citation>
    <scope>NUCLEOTIDE SEQUENCE</scope>
    <source>
        <strain evidence="2">F6_2S_P_1</strain>
    </source>
</reference>
<keyword evidence="1" id="KW-0812">Transmembrane</keyword>
<dbReference type="EMBL" id="JAGRPV010000001">
    <property type="protein sequence ID" value="MDI4644545.1"/>
    <property type="molecule type" value="Genomic_DNA"/>
</dbReference>
<organism evidence="2 3">
    <name type="scientific">Cohnella hashimotonis</name>
    <dbReference type="NCBI Taxonomy" id="2826895"/>
    <lineage>
        <taxon>Bacteria</taxon>
        <taxon>Bacillati</taxon>
        <taxon>Bacillota</taxon>
        <taxon>Bacilli</taxon>
        <taxon>Bacillales</taxon>
        <taxon>Paenibacillaceae</taxon>
        <taxon>Cohnella</taxon>
    </lineage>
</organism>
<keyword evidence="1" id="KW-0472">Membrane</keyword>
<evidence type="ECO:0000256" key="1">
    <source>
        <dbReference type="SAM" id="Phobius"/>
    </source>
</evidence>
<proteinExistence type="predicted"/>
<protein>
    <recommendedName>
        <fullName evidence="4">DUF4064 domain-containing protein</fullName>
    </recommendedName>
</protein>
<accession>A0ABT6TDY1</accession>
<keyword evidence="1" id="KW-1133">Transmembrane helix</keyword>
<evidence type="ECO:0008006" key="4">
    <source>
        <dbReference type="Google" id="ProtNLM"/>
    </source>
</evidence>
<dbReference type="RefSeq" id="WP_282907545.1">
    <property type="nucleotide sequence ID" value="NZ_JAGRPV010000001.1"/>
</dbReference>
<keyword evidence="3" id="KW-1185">Reference proteome</keyword>
<sequence length="164" mass="18078">MKRASILKGIAIGSLVVLFMILVAKLFGLPHHEAVAHPQAWGHGFGRRGWQPPSTDGQAVAVLPIVTVVLRVIVLFCGAVVLFKAKGLLRWAGALIAAVSLMSLLTPFWGLAVVALVIWLTFRIKRNEAFEASAQEAVPSPYTTSMNRGQFLDEWERSQYKEER</sequence>